<feature type="domain" description="Metallo-beta-lactamase" evidence="2">
    <location>
        <begin position="13"/>
        <end position="248"/>
    </location>
</feature>
<dbReference type="InterPro" id="IPR011108">
    <property type="entry name" value="RMMBL"/>
</dbReference>
<dbReference type="EMBL" id="FUZT01000013">
    <property type="protein sequence ID" value="SKC85694.1"/>
    <property type="molecule type" value="Genomic_DNA"/>
</dbReference>
<evidence type="ECO:0000313" key="5">
    <source>
        <dbReference type="Proteomes" id="UP000190285"/>
    </source>
</evidence>
<evidence type="ECO:0000256" key="1">
    <source>
        <dbReference type="ARBA" id="ARBA00022801"/>
    </source>
</evidence>
<dbReference type="GO" id="GO:0004521">
    <property type="term" value="F:RNA endonuclease activity"/>
    <property type="evidence" value="ECO:0007669"/>
    <property type="project" value="TreeGrafter"/>
</dbReference>
<accession>A0A1T5MCH6</accession>
<dbReference type="PANTHER" id="PTHR11203">
    <property type="entry name" value="CLEAVAGE AND POLYADENYLATION SPECIFICITY FACTOR FAMILY MEMBER"/>
    <property type="match status" value="1"/>
</dbReference>
<dbReference type="AlphaFoldDB" id="A0A1T5MCH6"/>
<dbReference type="GO" id="GO:0016787">
    <property type="term" value="F:hydrolase activity"/>
    <property type="evidence" value="ECO:0007669"/>
    <property type="project" value="UniProtKB-KW"/>
</dbReference>
<dbReference type="InterPro" id="IPR001279">
    <property type="entry name" value="Metallo-B-lactamas"/>
</dbReference>
<dbReference type="STRING" id="36842.SAMN02194393_04422"/>
<evidence type="ECO:0000313" key="4">
    <source>
        <dbReference type="EMBL" id="SKC85694.1"/>
    </source>
</evidence>
<dbReference type="Proteomes" id="UP000190285">
    <property type="component" value="Unassembled WGS sequence"/>
</dbReference>
<dbReference type="PANTHER" id="PTHR11203:SF37">
    <property type="entry name" value="INTEGRATOR COMPLEX SUBUNIT 11"/>
    <property type="match status" value="1"/>
</dbReference>
<dbReference type="Pfam" id="PF07521">
    <property type="entry name" value="RMMBL"/>
    <property type="match status" value="1"/>
</dbReference>
<protein>
    <submittedName>
        <fullName evidence="4">Metallo-beta-lactamase family protein</fullName>
    </submittedName>
</protein>
<keyword evidence="1" id="KW-0378">Hydrolase</keyword>
<dbReference type="OrthoDB" id="9803916at2"/>
<dbReference type="InterPro" id="IPR022712">
    <property type="entry name" value="Beta_Casp"/>
</dbReference>
<organism evidence="4 5">
    <name type="scientific">Maledivibacter halophilus</name>
    <dbReference type="NCBI Taxonomy" id="36842"/>
    <lineage>
        <taxon>Bacteria</taxon>
        <taxon>Bacillati</taxon>
        <taxon>Bacillota</taxon>
        <taxon>Clostridia</taxon>
        <taxon>Peptostreptococcales</taxon>
        <taxon>Caminicellaceae</taxon>
        <taxon>Maledivibacter</taxon>
    </lineage>
</organism>
<dbReference type="InterPro" id="IPR050698">
    <property type="entry name" value="MBL"/>
</dbReference>
<feature type="domain" description="Beta-Casp" evidence="3">
    <location>
        <begin position="253"/>
        <end position="382"/>
    </location>
</feature>
<dbReference type="InterPro" id="IPR036866">
    <property type="entry name" value="RibonucZ/Hydroxyglut_hydro"/>
</dbReference>
<dbReference type="SUPFAM" id="SSF56281">
    <property type="entry name" value="Metallo-hydrolase/oxidoreductase"/>
    <property type="match status" value="1"/>
</dbReference>
<dbReference type="SMART" id="SM01027">
    <property type="entry name" value="Beta-Casp"/>
    <property type="match status" value="1"/>
</dbReference>
<keyword evidence="5" id="KW-1185">Reference proteome</keyword>
<dbReference type="CDD" id="cd16295">
    <property type="entry name" value="TTHA0252-CPSF-like_MBL-fold"/>
    <property type="match status" value="1"/>
</dbReference>
<gene>
    <name evidence="4" type="ORF">SAMN02194393_04422</name>
</gene>
<dbReference type="Gene3D" id="3.60.15.10">
    <property type="entry name" value="Ribonuclease Z/Hydroxyacylglutathione hydrolase-like"/>
    <property type="match status" value="1"/>
</dbReference>
<evidence type="ECO:0000259" key="3">
    <source>
        <dbReference type="SMART" id="SM01027"/>
    </source>
</evidence>
<dbReference type="RefSeq" id="WP_079494745.1">
    <property type="nucleotide sequence ID" value="NZ_FUZT01000013.1"/>
</dbReference>
<reference evidence="5" key="1">
    <citation type="submission" date="2017-02" db="EMBL/GenBank/DDBJ databases">
        <authorList>
            <person name="Varghese N."/>
            <person name="Submissions S."/>
        </authorList>
    </citation>
    <scope>NUCLEOTIDE SEQUENCE [LARGE SCALE GENOMIC DNA]</scope>
    <source>
        <strain evidence="5">M1</strain>
    </source>
</reference>
<sequence length="468" mass="53509">MKISFLGAANVVTGSNYLITTDKYKFIIDCGQFQGNKELEQLNSKDFNFNPSEIDFMILSHSHIDHSGRIPKLVKEGFNKKIYSTSATKDLCEILLQDSGHIHEMETEWENRKRLRAGLPTIEPLYTSEDALISMQYFNTIPYNEIIHINESIKLRFKDAGHLLGSTIIELWIKEGNDEKKLVFSGDLGVKNKPILKDPEYVDDADYLIIESTYGNSLHENAKERITKLVNIILETTKNGGNVIIPSFAVGRTQEIIYELNKYYDDKEKYKEFINIPVYIDSPLAISATEIFKKHTDCFDEEAKNYLLTNDDPLDFFNLQFTRSSLESKKINTSLDPKIIISASGMCDAGRIKHHLKHHLWKEKTSVIFVGYQAEGTLGKKIQSGAKMVKIFNENIKINAQIHSIEGFSGHADMNDLIDWLRHFEKMPEKIFVVHGEKESTTNFSNLIIEKFGIDTIVPNLNETIELN</sequence>
<proteinExistence type="predicted"/>
<dbReference type="Gene3D" id="3.40.50.10890">
    <property type="match status" value="1"/>
</dbReference>
<dbReference type="SMART" id="SM00849">
    <property type="entry name" value="Lactamase_B"/>
    <property type="match status" value="1"/>
</dbReference>
<dbReference type="Pfam" id="PF00753">
    <property type="entry name" value="Lactamase_B"/>
    <property type="match status" value="1"/>
</dbReference>
<name>A0A1T5MCH6_9FIRM</name>
<dbReference type="Pfam" id="PF10996">
    <property type="entry name" value="Beta-Casp"/>
    <property type="match status" value="1"/>
</dbReference>
<evidence type="ECO:0000259" key="2">
    <source>
        <dbReference type="SMART" id="SM00849"/>
    </source>
</evidence>